<dbReference type="RefSeq" id="WP_233370712.1">
    <property type="nucleotide sequence ID" value="NZ_JAJTWU010000002.1"/>
</dbReference>
<accession>A0ABS8XTM6</accession>
<dbReference type="EMBL" id="JAJTWU010000002">
    <property type="protein sequence ID" value="MCE4553956.1"/>
    <property type="molecule type" value="Genomic_DNA"/>
</dbReference>
<evidence type="ECO:0000313" key="3">
    <source>
        <dbReference type="EMBL" id="MCE4553956.1"/>
    </source>
</evidence>
<dbReference type="SUPFAM" id="SSF53850">
    <property type="entry name" value="Periplasmic binding protein-like II"/>
    <property type="match status" value="1"/>
</dbReference>
<feature type="chain" id="PRO_5046269572" evidence="1">
    <location>
        <begin position="36"/>
        <end position="286"/>
    </location>
</feature>
<gene>
    <name evidence="3" type="ORF">LXT13_05760</name>
</gene>
<feature type="signal peptide" evidence="1">
    <location>
        <begin position="1"/>
        <end position="35"/>
    </location>
</feature>
<evidence type="ECO:0000313" key="4">
    <source>
        <dbReference type="Proteomes" id="UP001200741"/>
    </source>
</evidence>
<evidence type="ECO:0000256" key="1">
    <source>
        <dbReference type="SAM" id="SignalP"/>
    </source>
</evidence>
<keyword evidence="4" id="KW-1185">Reference proteome</keyword>
<name>A0ABS8XTM6_9BURK</name>
<dbReference type="InterPro" id="IPR001638">
    <property type="entry name" value="Solute-binding_3/MltF_N"/>
</dbReference>
<proteinExistence type="predicted"/>
<evidence type="ECO:0000259" key="2">
    <source>
        <dbReference type="Pfam" id="PF00497"/>
    </source>
</evidence>
<dbReference type="Gene3D" id="3.40.190.10">
    <property type="entry name" value="Periplasmic binding protein-like II"/>
    <property type="match status" value="2"/>
</dbReference>
<dbReference type="PANTHER" id="PTHR38834">
    <property type="entry name" value="PERIPLASMIC SUBSTRATE BINDING PROTEIN FAMILY 3"/>
    <property type="match status" value="1"/>
</dbReference>
<keyword evidence="1" id="KW-0732">Signal</keyword>
<dbReference type="Proteomes" id="UP001200741">
    <property type="component" value="Unassembled WGS sequence"/>
</dbReference>
<reference evidence="3 4" key="1">
    <citation type="submission" date="2021-12" db="EMBL/GenBank/DDBJ databases">
        <title>Genome seq of P8.</title>
        <authorList>
            <person name="Seo T."/>
        </authorList>
    </citation>
    <scope>NUCLEOTIDE SEQUENCE [LARGE SCALE GENOMIC DNA]</scope>
    <source>
        <strain evidence="3 4">P8</strain>
    </source>
</reference>
<protein>
    <submittedName>
        <fullName evidence="3">Transporter substrate-binding domain-containing protein</fullName>
    </submittedName>
</protein>
<feature type="domain" description="Solute-binding protein family 3/N-terminal" evidence="2">
    <location>
        <begin position="44"/>
        <end position="264"/>
    </location>
</feature>
<comment type="caution">
    <text evidence="3">The sequence shown here is derived from an EMBL/GenBank/DDBJ whole genome shotgun (WGS) entry which is preliminary data.</text>
</comment>
<dbReference type="PANTHER" id="PTHR38834:SF3">
    <property type="entry name" value="SOLUTE-BINDING PROTEIN FAMILY 3_N-TERMINAL DOMAIN-CONTAINING PROTEIN"/>
    <property type="match status" value="1"/>
</dbReference>
<organism evidence="3 4">
    <name type="scientific">Pelomonas cellulosilytica</name>
    <dbReference type="NCBI Taxonomy" id="2906762"/>
    <lineage>
        <taxon>Bacteria</taxon>
        <taxon>Pseudomonadati</taxon>
        <taxon>Pseudomonadota</taxon>
        <taxon>Betaproteobacteria</taxon>
        <taxon>Burkholderiales</taxon>
        <taxon>Sphaerotilaceae</taxon>
        <taxon>Roseateles</taxon>
    </lineage>
</organism>
<sequence>MPALVQATPQARARRHWRAAAAALALFAASLAATAAPVRLHFVTKQFPPYAFVGADGEAAGPMADLLRSVCARAGWACSVSVLPWRRAYQVIEAGGADGIFPFVDTPARHAQYAMSPEVVRGRYVLLARACAPGCDAPAWPPTGTIAAFGPSEASRTLTALLQTLPGAQPHLEPDAEVVVRKLLAGRYGDDGLALVNEAMANWQLSSRGGPGAQALRPVRVVREFSYGYALTRKRGHEVLAQRLADELQAMCRSGETARLFKPYELVAADCPPVEAGLKRAPRHHL</sequence>
<dbReference type="Pfam" id="PF00497">
    <property type="entry name" value="SBP_bac_3"/>
    <property type="match status" value="1"/>
</dbReference>